<evidence type="ECO:0000313" key="2">
    <source>
        <dbReference type="Proteomes" id="UP000267821"/>
    </source>
</evidence>
<dbReference type="EMBL" id="ML121559">
    <property type="protein sequence ID" value="RPB21407.1"/>
    <property type="molecule type" value="Genomic_DNA"/>
</dbReference>
<dbReference type="OrthoDB" id="2962993at2759"/>
<name>A0A3N4LEU2_9PEZI</name>
<organism evidence="1 2">
    <name type="scientific">Terfezia boudieri ATCC MYA-4762</name>
    <dbReference type="NCBI Taxonomy" id="1051890"/>
    <lineage>
        <taxon>Eukaryota</taxon>
        <taxon>Fungi</taxon>
        <taxon>Dikarya</taxon>
        <taxon>Ascomycota</taxon>
        <taxon>Pezizomycotina</taxon>
        <taxon>Pezizomycetes</taxon>
        <taxon>Pezizales</taxon>
        <taxon>Pezizaceae</taxon>
        <taxon>Terfezia</taxon>
    </lineage>
</organism>
<dbReference type="InParanoid" id="A0A3N4LEU2"/>
<dbReference type="AlphaFoldDB" id="A0A3N4LEU2"/>
<keyword evidence="2" id="KW-1185">Reference proteome</keyword>
<sequence>MLYGFSTFFPTIIKSTSLSTAWTTPQIQALTIPCYLLGARVDSGAYQTDVQIYHVIGDIKRYFSQSTW</sequence>
<protein>
    <submittedName>
        <fullName evidence="1">Uncharacterized protein</fullName>
    </submittedName>
</protein>
<dbReference type="Proteomes" id="UP000267821">
    <property type="component" value="Unassembled WGS sequence"/>
</dbReference>
<reference evidence="1 2" key="1">
    <citation type="journal article" date="2018" name="Nat. Ecol. Evol.">
        <title>Pezizomycetes genomes reveal the molecular basis of ectomycorrhizal truffle lifestyle.</title>
        <authorList>
            <person name="Murat C."/>
            <person name="Payen T."/>
            <person name="Noel B."/>
            <person name="Kuo A."/>
            <person name="Morin E."/>
            <person name="Chen J."/>
            <person name="Kohler A."/>
            <person name="Krizsan K."/>
            <person name="Balestrini R."/>
            <person name="Da Silva C."/>
            <person name="Montanini B."/>
            <person name="Hainaut M."/>
            <person name="Levati E."/>
            <person name="Barry K.W."/>
            <person name="Belfiori B."/>
            <person name="Cichocki N."/>
            <person name="Clum A."/>
            <person name="Dockter R.B."/>
            <person name="Fauchery L."/>
            <person name="Guy J."/>
            <person name="Iotti M."/>
            <person name="Le Tacon F."/>
            <person name="Lindquist E.A."/>
            <person name="Lipzen A."/>
            <person name="Malagnac F."/>
            <person name="Mello A."/>
            <person name="Molinier V."/>
            <person name="Miyauchi S."/>
            <person name="Poulain J."/>
            <person name="Riccioni C."/>
            <person name="Rubini A."/>
            <person name="Sitrit Y."/>
            <person name="Splivallo R."/>
            <person name="Traeger S."/>
            <person name="Wang M."/>
            <person name="Zifcakova L."/>
            <person name="Wipf D."/>
            <person name="Zambonelli A."/>
            <person name="Paolocci F."/>
            <person name="Nowrousian M."/>
            <person name="Ottonello S."/>
            <person name="Baldrian P."/>
            <person name="Spatafora J.W."/>
            <person name="Henrissat B."/>
            <person name="Nagy L.G."/>
            <person name="Aury J.M."/>
            <person name="Wincker P."/>
            <person name="Grigoriev I.V."/>
            <person name="Bonfante P."/>
            <person name="Martin F.M."/>
        </authorList>
    </citation>
    <scope>NUCLEOTIDE SEQUENCE [LARGE SCALE GENOMIC DNA]</scope>
    <source>
        <strain evidence="1 2">ATCC MYA-4762</strain>
    </source>
</reference>
<accession>A0A3N4LEU2</accession>
<evidence type="ECO:0000313" key="1">
    <source>
        <dbReference type="EMBL" id="RPB21407.1"/>
    </source>
</evidence>
<proteinExistence type="predicted"/>
<gene>
    <name evidence="1" type="ORF">L211DRAFT_840606</name>
</gene>